<dbReference type="SUPFAM" id="SSF51735">
    <property type="entry name" value="NAD(P)-binding Rossmann-fold domains"/>
    <property type="match status" value="1"/>
</dbReference>
<evidence type="ECO:0000256" key="2">
    <source>
        <dbReference type="ARBA" id="ARBA00023002"/>
    </source>
</evidence>
<dbReference type="PANTHER" id="PTHR44229:SF4">
    <property type="entry name" value="15-HYDROXYPROSTAGLANDIN DEHYDROGENASE [NAD(+)]"/>
    <property type="match status" value="1"/>
</dbReference>
<organism evidence="3 4">
    <name type="scientific">Rhodotorula paludigena</name>
    <dbReference type="NCBI Taxonomy" id="86838"/>
    <lineage>
        <taxon>Eukaryota</taxon>
        <taxon>Fungi</taxon>
        <taxon>Dikarya</taxon>
        <taxon>Basidiomycota</taxon>
        <taxon>Pucciniomycotina</taxon>
        <taxon>Microbotryomycetes</taxon>
        <taxon>Sporidiobolales</taxon>
        <taxon>Sporidiobolaceae</taxon>
        <taxon>Rhodotorula</taxon>
    </lineage>
</organism>
<protein>
    <submittedName>
        <fullName evidence="3">Uncharacterized protein</fullName>
    </submittedName>
</protein>
<comment type="similarity">
    <text evidence="1">Belongs to the short-chain dehydrogenases/reductases (SDR) family.</text>
</comment>
<dbReference type="Gene3D" id="3.40.50.720">
    <property type="entry name" value="NAD(P)-binding Rossmann-like Domain"/>
    <property type="match status" value="1"/>
</dbReference>
<evidence type="ECO:0000313" key="3">
    <source>
        <dbReference type="EMBL" id="GJN94700.1"/>
    </source>
</evidence>
<dbReference type="AlphaFoldDB" id="A0AAV5GQ42"/>
<dbReference type="EMBL" id="BQKY01000018">
    <property type="protein sequence ID" value="GJN94700.1"/>
    <property type="molecule type" value="Genomic_DNA"/>
</dbReference>
<keyword evidence="2" id="KW-0560">Oxidoreductase</keyword>
<reference evidence="3 4" key="1">
    <citation type="submission" date="2021-12" db="EMBL/GenBank/DDBJ databases">
        <title>High titer production of polyol ester of fatty acids by Rhodotorula paludigena BS15 towards product separation-free biomass refinery.</title>
        <authorList>
            <person name="Mano J."/>
            <person name="Ono H."/>
            <person name="Tanaka T."/>
            <person name="Naito K."/>
            <person name="Sushida H."/>
            <person name="Ike M."/>
            <person name="Tokuyasu K."/>
            <person name="Kitaoka M."/>
        </authorList>
    </citation>
    <scope>NUCLEOTIDE SEQUENCE [LARGE SCALE GENOMIC DNA]</scope>
    <source>
        <strain evidence="3 4">BS15</strain>
    </source>
</reference>
<dbReference type="GO" id="GO:0005737">
    <property type="term" value="C:cytoplasm"/>
    <property type="evidence" value="ECO:0007669"/>
    <property type="project" value="TreeGrafter"/>
</dbReference>
<accession>A0AAV5GQ42</accession>
<dbReference type="Proteomes" id="UP001342314">
    <property type="component" value="Unassembled WGS sequence"/>
</dbReference>
<dbReference type="InterPro" id="IPR036291">
    <property type="entry name" value="NAD(P)-bd_dom_sf"/>
</dbReference>
<dbReference type="GO" id="GO:0016616">
    <property type="term" value="F:oxidoreductase activity, acting on the CH-OH group of donors, NAD or NADP as acceptor"/>
    <property type="evidence" value="ECO:0007669"/>
    <property type="project" value="TreeGrafter"/>
</dbReference>
<proteinExistence type="inferred from homology"/>
<keyword evidence="4" id="KW-1185">Reference proteome</keyword>
<dbReference type="Pfam" id="PF00106">
    <property type="entry name" value="adh_short"/>
    <property type="match status" value="1"/>
</dbReference>
<dbReference type="PRINTS" id="PR00081">
    <property type="entry name" value="GDHRDH"/>
</dbReference>
<sequence length="319" mass="34226">MSYPNKVAIVTGAASGIGLGITEHLLSNGAKVVVGDLNTVQGTKVVDELKKKYGDDKVAFCAVNVTDWASVVALFAFCYTTFGNRIDYVFANAGIAQMNEMRSSNPSHFATTQHPSLDTLGDRPPSLAVVRVNLDGVLYTLHAALAYFRAQDKDADGWRGKFVATGSNALKEGNILTEDARNRSFYPFPNDPLYAASKQGVLGTCRAVGPKVIDEGITVNCFGPSVVATGLAPPEFIAMLEREHRLTPMKTVTDGVDVFINRKSKVTGQIIENCGLKNVFRSIPSYMDAAARANMNEFHPSDQIDAALSVEGASLDVVA</sequence>
<evidence type="ECO:0000256" key="1">
    <source>
        <dbReference type="ARBA" id="ARBA00006484"/>
    </source>
</evidence>
<dbReference type="InterPro" id="IPR002347">
    <property type="entry name" value="SDR_fam"/>
</dbReference>
<dbReference type="PANTHER" id="PTHR44229">
    <property type="entry name" value="15-HYDROXYPROSTAGLANDIN DEHYDROGENASE [NAD(+)]"/>
    <property type="match status" value="1"/>
</dbReference>
<evidence type="ECO:0000313" key="4">
    <source>
        <dbReference type="Proteomes" id="UP001342314"/>
    </source>
</evidence>
<gene>
    <name evidence="3" type="ORF">Rhopal_007791-T1</name>
</gene>
<comment type="caution">
    <text evidence="3">The sequence shown here is derived from an EMBL/GenBank/DDBJ whole genome shotgun (WGS) entry which is preliminary data.</text>
</comment>
<name>A0AAV5GQ42_9BASI</name>